<dbReference type="Proteomes" id="UP000298663">
    <property type="component" value="Unassembled WGS sequence"/>
</dbReference>
<feature type="signal peptide" evidence="1">
    <location>
        <begin position="1"/>
        <end position="21"/>
    </location>
</feature>
<sequence length="109" mass="11379">MSTSLKMVFFVTFMCFAMTTADENEIGDVLKKTGTEEAANTAIKAVGTASASVLPSQITNAGINGAQNGPKSGDVFDIFWFLSNILASFLPSDMVASGVNGAQNPIIHS</sequence>
<reference evidence="2 3" key="1">
    <citation type="journal article" date="2015" name="Genome Biol.">
        <title>Comparative genomics of Steinernema reveals deeply conserved gene regulatory networks.</title>
        <authorList>
            <person name="Dillman A.R."/>
            <person name="Macchietto M."/>
            <person name="Porter C.F."/>
            <person name="Rogers A."/>
            <person name="Williams B."/>
            <person name="Antoshechkin I."/>
            <person name="Lee M.M."/>
            <person name="Goodwin Z."/>
            <person name="Lu X."/>
            <person name="Lewis E.E."/>
            <person name="Goodrich-Blair H."/>
            <person name="Stock S.P."/>
            <person name="Adams B.J."/>
            <person name="Sternberg P.W."/>
            <person name="Mortazavi A."/>
        </authorList>
    </citation>
    <scope>NUCLEOTIDE SEQUENCE [LARGE SCALE GENOMIC DNA]</scope>
    <source>
        <strain evidence="2 3">ALL</strain>
    </source>
</reference>
<dbReference type="EMBL" id="AZBU02000014">
    <property type="protein sequence ID" value="TKR57785.1"/>
    <property type="molecule type" value="Genomic_DNA"/>
</dbReference>
<accession>A0A4V5ZWY7</accession>
<reference evidence="2 3" key="2">
    <citation type="journal article" date="2019" name="G3 (Bethesda)">
        <title>Hybrid Assembly of the Genome of the Entomopathogenic Nematode Steinernema carpocapsae Identifies the X-Chromosome.</title>
        <authorList>
            <person name="Serra L."/>
            <person name="Macchietto M."/>
            <person name="Macias-Munoz A."/>
            <person name="McGill C.J."/>
            <person name="Rodriguez I.M."/>
            <person name="Rodriguez B."/>
            <person name="Murad R."/>
            <person name="Mortazavi A."/>
        </authorList>
    </citation>
    <scope>NUCLEOTIDE SEQUENCE [LARGE SCALE GENOMIC DNA]</scope>
    <source>
        <strain evidence="2 3">ALL</strain>
    </source>
</reference>
<evidence type="ECO:0008006" key="4">
    <source>
        <dbReference type="Google" id="ProtNLM"/>
    </source>
</evidence>
<comment type="caution">
    <text evidence="2">The sequence shown here is derived from an EMBL/GenBank/DDBJ whole genome shotgun (WGS) entry which is preliminary data.</text>
</comment>
<dbReference type="AlphaFoldDB" id="A0A4V5ZWY7"/>
<evidence type="ECO:0000256" key="1">
    <source>
        <dbReference type="SAM" id="SignalP"/>
    </source>
</evidence>
<keyword evidence="3" id="KW-1185">Reference proteome</keyword>
<evidence type="ECO:0000313" key="2">
    <source>
        <dbReference type="EMBL" id="TKR57785.1"/>
    </source>
</evidence>
<feature type="chain" id="PRO_5020214535" description="SXP/RAL-2 family protein Ani s 5-like cation-binding domain-containing protein" evidence="1">
    <location>
        <begin position="22"/>
        <end position="109"/>
    </location>
</feature>
<name>A0A4V5ZWY7_STECR</name>
<organism evidence="2 3">
    <name type="scientific">Steinernema carpocapsae</name>
    <name type="common">Entomopathogenic nematode</name>
    <dbReference type="NCBI Taxonomy" id="34508"/>
    <lineage>
        <taxon>Eukaryota</taxon>
        <taxon>Metazoa</taxon>
        <taxon>Ecdysozoa</taxon>
        <taxon>Nematoda</taxon>
        <taxon>Chromadorea</taxon>
        <taxon>Rhabditida</taxon>
        <taxon>Tylenchina</taxon>
        <taxon>Panagrolaimomorpha</taxon>
        <taxon>Strongyloidoidea</taxon>
        <taxon>Steinernematidae</taxon>
        <taxon>Steinernema</taxon>
    </lineage>
</organism>
<gene>
    <name evidence="2" type="ORF">L596_030439</name>
</gene>
<protein>
    <recommendedName>
        <fullName evidence="4">SXP/RAL-2 family protein Ani s 5-like cation-binding domain-containing protein</fullName>
    </recommendedName>
</protein>
<keyword evidence="1" id="KW-0732">Signal</keyword>
<proteinExistence type="predicted"/>
<evidence type="ECO:0000313" key="3">
    <source>
        <dbReference type="Proteomes" id="UP000298663"/>
    </source>
</evidence>